<proteinExistence type="predicted"/>
<dbReference type="InterPro" id="IPR013149">
    <property type="entry name" value="ADH-like_C"/>
</dbReference>
<dbReference type="STRING" id="933084.A0A067Q6D1"/>
<accession>A0A067Q6D1</accession>
<evidence type="ECO:0000259" key="2">
    <source>
        <dbReference type="Pfam" id="PF00107"/>
    </source>
</evidence>
<dbReference type="PANTHER" id="PTHR43401">
    <property type="entry name" value="L-THREONINE 3-DEHYDROGENASE"/>
    <property type="match status" value="1"/>
</dbReference>
<dbReference type="OrthoDB" id="203908at2759"/>
<dbReference type="AlphaFoldDB" id="A0A067Q6D1"/>
<dbReference type="InterPro" id="IPR011032">
    <property type="entry name" value="GroES-like_sf"/>
</dbReference>
<dbReference type="GO" id="GO:0016491">
    <property type="term" value="F:oxidoreductase activity"/>
    <property type="evidence" value="ECO:0007669"/>
    <property type="project" value="UniProtKB-KW"/>
</dbReference>
<sequence length="364" mass="37910">MKAAVFHSTTSQPPYVQLEDLPSPTPSTGDVVVKVLAARVVSYVSEIFSGRRPYPTLLPLVPGASAVGVITAVGPGLTSYAPGQLVYCDPTIRARDAPLWSPLMLQGLIAAGPEAQKMQAVWRNGGWAEEMLVPAESVVPIPPSIKLTPAQLTSLSPVSVAFGGLSEAGFTAGSTIGVTGATGLFGSAAVAVALAMGARRVIPCGRNKAALDKFVDIYGTRVHPVVLSGDEAEDATGIQSAAGDGFFIDFIFDILPPEAPFSIVRSAVRALRGGGTLILMGGETGNVEIPYFDFLAKGITVKGVFMCQRKAFHQLIGLVDAGLLDLGKWSITEFPLAQINEAIVFAKENPGAFSGVVITTQGTD</sequence>
<dbReference type="InterPro" id="IPR013154">
    <property type="entry name" value="ADH-like_N"/>
</dbReference>
<dbReference type="SUPFAM" id="SSF50129">
    <property type="entry name" value="GroES-like"/>
    <property type="match status" value="1"/>
</dbReference>
<evidence type="ECO:0000313" key="5">
    <source>
        <dbReference type="Proteomes" id="UP000027265"/>
    </source>
</evidence>
<dbReference type="SUPFAM" id="SSF51735">
    <property type="entry name" value="NAD(P)-binding Rossmann-fold domains"/>
    <property type="match status" value="1"/>
</dbReference>
<feature type="domain" description="Alcohol dehydrogenase-like C-terminal" evidence="2">
    <location>
        <begin position="186"/>
        <end position="319"/>
    </location>
</feature>
<dbReference type="HOGENOM" id="CLU_026673_0_0_1"/>
<evidence type="ECO:0008006" key="6">
    <source>
        <dbReference type="Google" id="ProtNLM"/>
    </source>
</evidence>
<dbReference type="PANTHER" id="PTHR43401:SF2">
    <property type="entry name" value="L-THREONINE 3-DEHYDROGENASE"/>
    <property type="match status" value="1"/>
</dbReference>
<dbReference type="InParanoid" id="A0A067Q6D1"/>
<dbReference type="EMBL" id="KL197711">
    <property type="protein sequence ID" value="KDQ62608.1"/>
    <property type="molecule type" value="Genomic_DNA"/>
</dbReference>
<organism evidence="4 5">
    <name type="scientific">Jaapia argillacea MUCL 33604</name>
    <dbReference type="NCBI Taxonomy" id="933084"/>
    <lineage>
        <taxon>Eukaryota</taxon>
        <taxon>Fungi</taxon>
        <taxon>Dikarya</taxon>
        <taxon>Basidiomycota</taxon>
        <taxon>Agaricomycotina</taxon>
        <taxon>Agaricomycetes</taxon>
        <taxon>Agaricomycetidae</taxon>
        <taxon>Jaapiales</taxon>
        <taxon>Jaapiaceae</taxon>
        <taxon>Jaapia</taxon>
    </lineage>
</organism>
<keyword evidence="5" id="KW-1185">Reference proteome</keyword>
<dbReference type="Gene3D" id="3.90.180.10">
    <property type="entry name" value="Medium-chain alcohol dehydrogenases, catalytic domain"/>
    <property type="match status" value="1"/>
</dbReference>
<dbReference type="Pfam" id="PF08240">
    <property type="entry name" value="ADH_N"/>
    <property type="match status" value="1"/>
</dbReference>
<dbReference type="InterPro" id="IPR036291">
    <property type="entry name" value="NAD(P)-bd_dom_sf"/>
</dbReference>
<feature type="domain" description="Alcohol dehydrogenase-like N-terminal" evidence="3">
    <location>
        <begin position="28"/>
        <end position="142"/>
    </location>
</feature>
<protein>
    <recommendedName>
        <fullName evidence="6">Enoyl reductase (ER) domain-containing protein</fullName>
    </recommendedName>
</protein>
<dbReference type="Pfam" id="PF00107">
    <property type="entry name" value="ADH_zinc_N"/>
    <property type="match status" value="1"/>
</dbReference>
<dbReference type="Gene3D" id="3.40.50.720">
    <property type="entry name" value="NAD(P)-binding Rossmann-like Domain"/>
    <property type="match status" value="1"/>
</dbReference>
<evidence type="ECO:0000256" key="1">
    <source>
        <dbReference type="ARBA" id="ARBA00023002"/>
    </source>
</evidence>
<gene>
    <name evidence="4" type="ORF">JAAARDRAFT_30521</name>
</gene>
<reference evidence="5" key="1">
    <citation type="journal article" date="2014" name="Proc. Natl. Acad. Sci. U.S.A.">
        <title>Extensive sampling of basidiomycete genomes demonstrates inadequacy of the white-rot/brown-rot paradigm for wood decay fungi.</title>
        <authorList>
            <person name="Riley R."/>
            <person name="Salamov A.A."/>
            <person name="Brown D.W."/>
            <person name="Nagy L.G."/>
            <person name="Floudas D."/>
            <person name="Held B.W."/>
            <person name="Levasseur A."/>
            <person name="Lombard V."/>
            <person name="Morin E."/>
            <person name="Otillar R."/>
            <person name="Lindquist E.A."/>
            <person name="Sun H."/>
            <person name="LaButti K.M."/>
            <person name="Schmutz J."/>
            <person name="Jabbour D."/>
            <person name="Luo H."/>
            <person name="Baker S.E."/>
            <person name="Pisabarro A.G."/>
            <person name="Walton J.D."/>
            <person name="Blanchette R.A."/>
            <person name="Henrissat B."/>
            <person name="Martin F."/>
            <person name="Cullen D."/>
            <person name="Hibbett D.S."/>
            <person name="Grigoriev I.V."/>
        </authorList>
    </citation>
    <scope>NUCLEOTIDE SEQUENCE [LARGE SCALE GENOMIC DNA]</scope>
    <source>
        <strain evidence="5">MUCL 33604</strain>
    </source>
</reference>
<keyword evidence="1" id="KW-0560">Oxidoreductase</keyword>
<evidence type="ECO:0000313" key="4">
    <source>
        <dbReference type="EMBL" id="KDQ62608.1"/>
    </source>
</evidence>
<dbReference type="InterPro" id="IPR050129">
    <property type="entry name" value="Zn_alcohol_dh"/>
</dbReference>
<name>A0A067Q6D1_9AGAM</name>
<dbReference type="Proteomes" id="UP000027265">
    <property type="component" value="Unassembled WGS sequence"/>
</dbReference>
<evidence type="ECO:0000259" key="3">
    <source>
        <dbReference type="Pfam" id="PF08240"/>
    </source>
</evidence>